<reference evidence="3" key="1">
    <citation type="submission" date="2019-08" db="EMBL/GenBank/DDBJ databases">
        <authorList>
            <person name="Rao X."/>
        </authorList>
    </citation>
    <scope>NUCLEOTIDE SEQUENCE</scope>
</reference>
<name>A0A6H0C2J7_MYTSE</name>
<feature type="chain" id="PRO_5026277498" evidence="2">
    <location>
        <begin position="18"/>
        <end position="161"/>
    </location>
</feature>
<dbReference type="EMBL" id="MN355548">
    <property type="protein sequence ID" value="QIS60241.1"/>
    <property type="molecule type" value="mRNA"/>
</dbReference>
<accession>A0A6H0C2J7</accession>
<feature type="region of interest" description="Disordered" evidence="1">
    <location>
        <begin position="60"/>
        <end position="131"/>
    </location>
</feature>
<proteinExistence type="evidence at transcript level"/>
<keyword evidence="2" id="KW-0732">Signal</keyword>
<sequence length="161" mass="18500">MTKVILFLCVLAVFLIAESTQRFIHPTYKPPPTKPPRWIFRREAGDEPLWLYQGDNIERAPSTADHPYLPSIIDDVKLDPNTRTARSLSTPRASRGGGSRPSGSRDTGPTHPGYNRRNARSPKLPGYDFPIPTLPPFNPRLRYPWDERRYPMPVYAQNERF</sequence>
<feature type="compositionally biased region" description="Polar residues" evidence="1">
    <location>
        <begin position="81"/>
        <end position="90"/>
    </location>
</feature>
<feature type="signal peptide" evidence="2">
    <location>
        <begin position="1"/>
        <end position="17"/>
    </location>
</feature>
<evidence type="ECO:0000313" key="3">
    <source>
        <dbReference type="EMBL" id="QIS60241.1"/>
    </source>
</evidence>
<protein>
    <submittedName>
        <fullName evidence="3">Lebocin</fullName>
    </submittedName>
</protein>
<evidence type="ECO:0000256" key="2">
    <source>
        <dbReference type="SAM" id="SignalP"/>
    </source>
</evidence>
<dbReference type="AlphaFoldDB" id="A0A6H0C2J7"/>
<organism evidence="3">
    <name type="scientific">Mythimna separata</name>
    <name type="common">Oriental armyworm</name>
    <name type="synonym">Pseudaletia separata</name>
    <dbReference type="NCBI Taxonomy" id="271217"/>
    <lineage>
        <taxon>Eukaryota</taxon>
        <taxon>Metazoa</taxon>
        <taxon>Ecdysozoa</taxon>
        <taxon>Arthropoda</taxon>
        <taxon>Hexapoda</taxon>
        <taxon>Insecta</taxon>
        <taxon>Pterygota</taxon>
        <taxon>Neoptera</taxon>
        <taxon>Endopterygota</taxon>
        <taxon>Lepidoptera</taxon>
        <taxon>Glossata</taxon>
        <taxon>Ditrysia</taxon>
        <taxon>Noctuoidea</taxon>
        <taxon>Noctuidae</taxon>
        <taxon>Noctuinae</taxon>
        <taxon>Hadenini</taxon>
        <taxon>Mythimna</taxon>
    </lineage>
</organism>
<evidence type="ECO:0000256" key="1">
    <source>
        <dbReference type="SAM" id="MobiDB-lite"/>
    </source>
</evidence>